<dbReference type="EMBL" id="BONX01000009">
    <property type="protein sequence ID" value="GIG95142.1"/>
    <property type="molecule type" value="Genomic_DNA"/>
</dbReference>
<dbReference type="SUPFAM" id="SSF52317">
    <property type="entry name" value="Class I glutamine amidotransferase-like"/>
    <property type="match status" value="1"/>
</dbReference>
<dbReference type="PANTHER" id="PTHR40469:SF2">
    <property type="entry name" value="GALACTOSE-BINDING DOMAIN-LIKE SUPERFAMILY PROTEIN"/>
    <property type="match status" value="1"/>
</dbReference>
<evidence type="ECO:0000259" key="1">
    <source>
        <dbReference type="Pfam" id="PF06283"/>
    </source>
</evidence>
<name>A0ABQ4EK86_9ACTN</name>
<sequence length="228" mass="24795">MRNALVVRGGWEGHVPVEATEVFLPFLRDAGFAVEVHDDLAVYADPDRMAAADLVVQCWSIGTIRDEQAAGLVAAVRAGTGFAGWHGGIVGAFHHNAYHQLTGGVFVHHPPGFLDHELTVRPERADHPIVRDIGTVRLHTEKYWVLTDPLNDVLATVTFDPEPAAESGAGAAGQTPWDRSVTLPAVWTRSWGAGRVFVSTVGHKLDDLTLPPIRRITERGLLWAARQA</sequence>
<feature type="domain" description="ThuA-like" evidence="1">
    <location>
        <begin position="3"/>
        <end position="224"/>
    </location>
</feature>
<dbReference type="RefSeq" id="WP_307836844.1">
    <property type="nucleotide sequence ID" value="NZ_BAAAZQ010000019.1"/>
</dbReference>
<dbReference type="PANTHER" id="PTHR40469">
    <property type="entry name" value="SECRETED GLYCOSYL HYDROLASE"/>
    <property type="match status" value="1"/>
</dbReference>
<dbReference type="Gene3D" id="3.40.50.880">
    <property type="match status" value="1"/>
</dbReference>
<dbReference type="InterPro" id="IPR029010">
    <property type="entry name" value="ThuA-like"/>
</dbReference>
<proteinExistence type="predicted"/>
<reference evidence="2 3" key="1">
    <citation type="submission" date="2021-01" db="EMBL/GenBank/DDBJ databases">
        <title>Whole genome shotgun sequence of Plantactinospora mayteni NBRC 109088.</title>
        <authorList>
            <person name="Komaki H."/>
            <person name="Tamura T."/>
        </authorList>
    </citation>
    <scope>NUCLEOTIDE SEQUENCE [LARGE SCALE GENOMIC DNA]</scope>
    <source>
        <strain evidence="2 3">NBRC 109088</strain>
    </source>
</reference>
<gene>
    <name evidence="2" type="ORF">Pma05_17150</name>
</gene>
<dbReference type="Pfam" id="PF06283">
    <property type="entry name" value="ThuA"/>
    <property type="match status" value="1"/>
</dbReference>
<evidence type="ECO:0000313" key="2">
    <source>
        <dbReference type="EMBL" id="GIG95142.1"/>
    </source>
</evidence>
<protein>
    <recommendedName>
        <fullName evidence="1">ThuA-like domain-containing protein</fullName>
    </recommendedName>
</protein>
<dbReference type="InterPro" id="IPR029062">
    <property type="entry name" value="Class_I_gatase-like"/>
</dbReference>
<evidence type="ECO:0000313" key="3">
    <source>
        <dbReference type="Proteomes" id="UP000621500"/>
    </source>
</evidence>
<organism evidence="2 3">
    <name type="scientific">Plantactinospora mayteni</name>
    <dbReference type="NCBI Taxonomy" id="566021"/>
    <lineage>
        <taxon>Bacteria</taxon>
        <taxon>Bacillati</taxon>
        <taxon>Actinomycetota</taxon>
        <taxon>Actinomycetes</taxon>
        <taxon>Micromonosporales</taxon>
        <taxon>Micromonosporaceae</taxon>
        <taxon>Plantactinospora</taxon>
    </lineage>
</organism>
<accession>A0ABQ4EK86</accession>
<dbReference type="Proteomes" id="UP000621500">
    <property type="component" value="Unassembled WGS sequence"/>
</dbReference>
<keyword evidence="3" id="KW-1185">Reference proteome</keyword>
<comment type="caution">
    <text evidence="2">The sequence shown here is derived from an EMBL/GenBank/DDBJ whole genome shotgun (WGS) entry which is preliminary data.</text>
</comment>